<dbReference type="EMBL" id="CP012159">
    <property type="protein sequence ID" value="AKT36110.1"/>
    <property type="molecule type" value="Genomic_DNA"/>
</dbReference>
<evidence type="ECO:0000313" key="7">
    <source>
        <dbReference type="EMBL" id="AKT36110.1"/>
    </source>
</evidence>
<dbReference type="AlphaFoldDB" id="A0A0K1E5G5"/>
<dbReference type="Pfam" id="PF18884">
    <property type="entry name" value="TSP3_bac"/>
    <property type="match status" value="1"/>
</dbReference>
<evidence type="ECO:0008006" key="9">
    <source>
        <dbReference type="Google" id="ProtNLM"/>
    </source>
</evidence>
<organism evidence="7 8">
    <name type="scientific">Chondromyces crocatus</name>
    <dbReference type="NCBI Taxonomy" id="52"/>
    <lineage>
        <taxon>Bacteria</taxon>
        <taxon>Pseudomonadati</taxon>
        <taxon>Myxococcota</taxon>
        <taxon>Polyangia</taxon>
        <taxon>Polyangiales</taxon>
        <taxon>Polyangiaceae</taxon>
        <taxon>Chondromyces</taxon>
    </lineage>
</organism>
<evidence type="ECO:0000256" key="6">
    <source>
        <dbReference type="SAM" id="SignalP"/>
    </source>
</evidence>
<evidence type="ECO:0000256" key="1">
    <source>
        <dbReference type="ARBA" id="ARBA00004613"/>
    </source>
</evidence>
<evidence type="ECO:0000256" key="3">
    <source>
        <dbReference type="ARBA" id="ARBA00022729"/>
    </source>
</evidence>
<dbReference type="OrthoDB" id="5520039at2"/>
<evidence type="ECO:0000256" key="2">
    <source>
        <dbReference type="ARBA" id="ARBA00022525"/>
    </source>
</evidence>
<evidence type="ECO:0000313" key="8">
    <source>
        <dbReference type="Proteomes" id="UP000067626"/>
    </source>
</evidence>
<keyword evidence="2" id="KW-0964">Secreted</keyword>
<keyword evidence="3 6" id="KW-0732">Signal</keyword>
<feature type="chain" id="PRO_5005458916" description="Cytochrome c domain-containing protein" evidence="6">
    <location>
        <begin position="27"/>
        <end position="173"/>
    </location>
</feature>
<feature type="signal peptide" evidence="6">
    <location>
        <begin position="1"/>
        <end position="26"/>
    </location>
</feature>
<evidence type="ECO:0000256" key="4">
    <source>
        <dbReference type="ARBA" id="ARBA00022837"/>
    </source>
</evidence>
<dbReference type="RefSeq" id="WP_050428679.1">
    <property type="nucleotide sequence ID" value="NZ_CP012159.1"/>
</dbReference>
<dbReference type="Proteomes" id="UP000067626">
    <property type="component" value="Chromosome"/>
</dbReference>
<dbReference type="KEGG" id="ccro:CMC5_002230"/>
<protein>
    <recommendedName>
        <fullName evidence="9">Cytochrome c domain-containing protein</fullName>
    </recommendedName>
</protein>
<reference evidence="7 8" key="1">
    <citation type="submission" date="2015-07" db="EMBL/GenBank/DDBJ databases">
        <title>Genome analysis of myxobacterium Chondromyces crocatus Cm c5 reveals a high potential for natural compound synthesis and the genetic basis for the loss of fruiting body formation.</title>
        <authorList>
            <person name="Zaburannyi N."/>
            <person name="Bunk B."/>
            <person name="Maier J."/>
            <person name="Overmann J."/>
            <person name="Mueller R."/>
        </authorList>
    </citation>
    <scope>NUCLEOTIDE SEQUENCE [LARGE SCALE GENOMIC DNA]</scope>
    <source>
        <strain evidence="7 8">Cm c5</strain>
    </source>
</reference>
<dbReference type="InterPro" id="IPR059100">
    <property type="entry name" value="TSP3_bac"/>
</dbReference>
<accession>A0A0K1E5G5</accession>
<name>A0A0K1E5G5_CHOCO</name>
<evidence type="ECO:0000256" key="5">
    <source>
        <dbReference type="SAM" id="MobiDB-lite"/>
    </source>
</evidence>
<keyword evidence="8" id="KW-1185">Reference proteome</keyword>
<dbReference type="STRING" id="52.CMC5_002230"/>
<keyword evidence="4" id="KW-0106">Calcium</keyword>
<comment type="subcellular location">
    <subcellularLocation>
        <location evidence="1">Secreted</location>
    </subcellularLocation>
</comment>
<proteinExistence type="predicted"/>
<gene>
    <name evidence="7" type="ORF">CMC5_002230</name>
</gene>
<feature type="region of interest" description="Disordered" evidence="5">
    <location>
        <begin position="91"/>
        <end position="117"/>
    </location>
</feature>
<sequence length="173" mass="18245">MFSSEKTFLTAAFVVLTTALAGQAHATPNFPPRIQSELGLDAAPDCSICHQGSATAGTVTTPFGESMLSRGLVPYDEDSLVLALQALEGAGKDSDGDGVPDIEELRQGTDPNVGAGADGPLVAEYGCQAAPIGTRNWRGVLTTVGGILSMTMLARRYLRQRALQDRLKNRKKP</sequence>